<protein>
    <submittedName>
        <fullName evidence="1">Uncharacterized protein</fullName>
    </submittedName>
</protein>
<accession>A0ABT6BCH2</accession>
<evidence type="ECO:0000313" key="2">
    <source>
        <dbReference type="Proteomes" id="UP001528850"/>
    </source>
</evidence>
<proteinExistence type="predicted"/>
<organism evidence="1 2">
    <name type="scientific">Luteibacter sahnii</name>
    <dbReference type="NCBI Taxonomy" id="3021977"/>
    <lineage>
        <taxon>Bacteria</taxon>
        <taxon>Pseudomonadati</taxon>
        <taxon>Pseudomonadota</taxon>
        <taxon>Gammaproteobacteria</taxon>
        <taxon>Lysobacterales</taxon>
        <taxon>Rhodanobacteraceae</taxon>
        <taxon>Luteibacter</taxon>
    </lineage>
</organism>
<comment type="caution">
    <text evidence="1">The sequence shown here is derived from an EMBL/GenBank/DDBJ whole genome shotgun (WGS) entry which is preliminary data.</text>
</comment>
<reference evidence="1 2" key="1">
    <citation type="journal article" date="2024" name="Curr. Microbiol.">
        <title>Luteibacter sahnii sp. nov., A Novel Yellow-Colored Xanthomonadin Pigment Producing Probiotic Bacterium from Healthy Rice Seed Microbiome.</title>
        <authorList>
            <person name="Jaiswal G."/>
            <person name="Rana R."/>
            <person name="Nayak P.K."/>
            <person name="Chouhan R."/>
            <person name="Gandhi S.G."/>
            <person name="Patel H.K."/>
            <person name="Patil P.B."/>
        </authorList>
    </citation>
    <scope>NUCLEOTIDE SEQUENCE [LARGE SCALE GENOMIC DNA]</scope>
    <source>
        <strain evidence="1 2">PPL201</strain>
    </source>
</reference>
<dbReference type="EMBL" id="JARJJS010000003">
    <property type="protein sequence ID" value="MDF4025742.1"/>
    <property type="molecule type" value="Genomic_DNA"/>
</dbReference>
<keyword evidence="2" id="KW-1185">Reference proteome</keyword>
<evidence type="ECO:0000313" key="1">
    <source>
        <dbReference type="EMBL" id="MDF4025742.1"/>
    </source>
</evidence>
<dbReference type="Proteomes" id="UP001528850">
    <property type="component" value="Unassembled WGS sequence"/>
</dbReference>
<gene>
    <name evidence="1" type="ORF">P3W24_12265</name>
</gene>
<sequence length="284" mass="32282">MLNGFKLSLDNVDPFADWIKDGREILESTWPKKSRELDDFIAKGVLDGDAIKGKWFQKTNAHVFISHAHANESQALGLAGFLWKKLGLLPFVDSLIWGDQTELQSRIDRKYCWTDNKKETFNYDKRNYSTSHVHMMLATSLTAAMDSCECLIFLDTPKSISIADADAPDLGKVATESPWIYHELMTSSVLERKADERRPELKLAMESHRVHASDGAGIDEPLRVAYRAPVKHLSQMPVEKLQEAARRNVRTFDALDWLYQHGAPNDRGPFVLLKSLLEEVKRKG</sequence>
<name>A0ABT6BCH2_9GAMM</name>